<gene>
    <name evidence="3" type="ORF">RSO01_43160</name>
</gene>
<evidence type="ECO:0000313" key="4">
    <source>
        <dbReference type="Proteomes" id="UP000321058"/>
    </source>
</evidence>
<dbReference type="RefSeq" id="WP_147151527.1">
    <property type="nucleotide sequence ID" value="NZ_BKAJ01000075.1"/>
</dbReference>
<dbReference type="InterPro" id="IPR015168">
    <property type="entry name" value="SsuA/THI5"/>
</dbReference>
<dbReference type="Gene3D" id="3.40.190.10">
    <property type="entry name" value="Periplasmic binding protein-like II"/>
    <property type="match status" value="2"/>
</dbReference>
<dbReference type="Pfam" id="PF09084">
    <property type="entry name" value="NMT1"/>
    <property type="match status" value="1"/>
</dbReference>
<dbReference type="SUPFAM" id="SSF53850">
    <property type="entry name" value="Periplasmic binding protein-like II"/>
    <property type="match status" value="1"/>
</dbReference>
<evidence type="ECO:0000313" key="3">
    <source>
        <dbReference type="EMBL" id="GEP57150.1"/>
    </source>
</evidence>
<feature type="domain" description="SsuA/THI5-like" evidence="2">
    <location>
        <begin position="49"/>
        <end position="252"/>
    </location>
</feature>
<reference evidence="3 4" key="1">
    <citation type="submission" date="2019-07" db="EMBL/GenBank/DDBJ databases">
        <title>Whole genome shotgun sequence of Reyranella soli NBRC 108950.</title>
        <authorList>
            <person name="Hosoyama A."/>
            <person name="Uohara A."/>
            <person name="Ohji S."/>
            <person name="Ichikawa N."/>
        </authorList>
    </citation>
    <scope>NUCLEOTIDE SEQUENCE [LARGE SCALE GENOMIC DNA]</scope>
    <source>
        <strain evidence="3 4">NBRC 108950</strain>
    </source>
</reference>
<comment type="caution">
    <text evidence="3">The sequence shown here is derived from an EMBL/GenBank/DDBJ whole genome shotgun (WGS) entry which is preliminary data.</text>
</comment>
<organism evidence="3 4">
    <name type="scientific">Reyranella soli</name>
    <dbReference type="NCBI Taxonomy" id="1230389"/>
    <lineage>
        <taxon>Bacteria</taxon>
        <taxon>Pseudomonadati</taxon>
        <taxon>Pseudomonadota</taxon>
        <taxon>Alphaproteobacteria</taxon>
        <taxon>Hyphomicrobiales</taxon>
        <taxon>Reyranellaceae</taxon>
        <taxon>Reyranella</taxon>
    </lineage>
</organism>
<dbReference type="PANTHER" id="PTHR30024">
    <property type="entry name" value="ALIPHATIC SULFONATES-BINDING PROTEIN-RELATED"/>
    <property type="match status" value="1"/>
</dbReference>
<dbReference type="EMBL" id="BKAJ01000075">
    <property type="protein sequence ID" value="GEP57150.1"/>
    <property type="molecule type" value="Genomic_DNA"/>
</dbReference>
<dbReference type="Proteomes" id="UP000321058">
    <property type="component" value="Unassembled WGS sequence"/>
</dbReference>
<keyword evidence="1" id="KW-0732">Signal</keyword>
<name>A0A512NDW4_9HYPH</name>
<dbReference type="OrthoDB" id="6522570at2"/>
<accession>A0A512NDW4</accession>
<feature type="signal peptide" evidence="1">
    <location>
        <begin position="1"/>
        <end position="22"/>
    </location>
</feature>
<proteinExistence type="predicted"/>
<evidence type="ECO:0000256" key="1">
    <source>
        <dbReference type="SAM" id="SignalP"/>
    </source>
</evidence>
<evidence type="ECO:0000259" key="2">
    <source>
        <dbReference type="Pfam" id="PF09084"/>
    </source>
</evidence>
<protein>
    <recommendedName>
        <fullName evidence="2">SsuA/THI5-like domain-containing protein</fullName>
    </recommendedName>
</protein>
<dbReference type="AlphaFoldDB" id="A0A512NDW4"/>
<feature type="chain" id="PRO_5021765112" description="SsuA/THI5-like domain-containing protein" evidence="1">
    <location>
        <begin position="23"/>
        <end position="360"/>
    </location>
</feature>
<keyword evidence="4" id="KW-1185">Reference proteome</keyword>
<sequence length="360" mass="39132">MQRRLIAIAFAATLLGFSAAQAQPLKKVTISVGTSVLTVAYPMATLPLSLGYWKDEGYDVDVQPVGASLQAVQQMVSGNSDFAQIGAAAVIQSNVMNKLPVRIVLANGVTDWSISVLSTSPIKGPEDLRGKTIGVFTIATNGVPLLKSYLRTKGMDVDRDRISFLPLGMGAPPVEALRTGKVDALIYWAGATAGFRNAGLDLREIIPPDWRSYPDYSLTTMQKTIDKASDMVVAIARGSVKATIYAIENPECAVRLHWKRYPDAKPKGVDEATALRWDLNAISQQLLTLQDGFKLNGGKQWGYAQADNFARLQSFLQEADLIKGGMPANTFLTNLPGFYDRVNDFDAAKVREAARKCETN</sequence>